<feature type="non-terminal residue" evidence="2">
    <location>
        <position position="1"/>
    </location>
</feature>
<feature type="non-terminal residue" evidence="2">
    <location>
        <position position="88"/>
    </location>
</feature>
<feature type="compositionally biased region" description="Low complexity" evidence="1">
    <location>
        <begin position="14"/>
        <end position="23"/>
    </location>
</feature>
<dbReference type="AlphaFoldDB" id="A0A6J4PUF3"/>
<name>A0A6J4PUF3_9PSEU</name>
<proteinExistence type="predicted"/>
<feature type="region of interest" description="Disordered" evidence="1">
    <location>
        <begin position="1"/>
        <end position="88"/>
    </location>
</feature>
<dbReference type="EMBL" id="CADCUS010000432">
    <property type="protein sequence ID" value="CAA9425832.1"/>
    <property type="molecule type" value="Genomic_DNA"/>
</dbReference>
<sequence length="88" mass="9078">APLPGAARRRGSPRRAPAPSPRRAAGRPRRCWSDAGACGPAPPPRRDPRRAGGELGVPAGQQCTPCRPRRPPGRAAPPRTVPGGVLGV</sequence>
<gene>
    <name evidence="2" type="ORF">AVDCRST_MAG66-2950</name>
</gene>
<accession>A0A6J4PUF3</accession>
<reference evidence="2" key="1">
    <citation type="submission" date="2020-02" db="EMBL/GenBank/DDBJ databases">
        <authorList>
            <person name="Meier V. D."/>
        </authorList>
    </citation>
    <scope>NUCLEOTIDE SEQUENCE</scope>
    <source>
        <strain evidence="2">AVDCRST_MAG66</strain>
    </source>
</reference>
<evidence type="ECO:0000256" key="1">
    <source>
        <dbReference type="SAM" id="MobiDB-lite"/>
    </source>
</evidence>
<protein>
    <submittedName>
        <fullName evidence="2">Uncharacterized protein</fullName>
    </submittedName>
</protein>
<evidence type="ECO:0000313" key="2">
    <source>
        <dbReference type="EMBL" id="CAA9425832.1"/>
    </source>
</evidence>
<organism evidence="2">
    <name type="scientific">uncultured Pseudonocardia sp</name>
    <dbReference type="NCBI Taxonomy" id="211455"/>
    <lineage>
        <taxon>Bacteria</taxon>
        <taxon>Bacillati</taxon>
        <taxon>Actinomycetota</taxon>
        <taxon>Actinomycetes</taxon>
        <taxon>Pseudonocardiales</taxon>
        <taxon>Pseudonocardiaceae</taxon>
        <taxon>Pseudonocardia</taxon>
        <taxon>environmental samples</taxon>
    </lineage>
</organism>